<dbReference type="EMBL" id="LGAP01000004">
    <property type="protein sequence ID" value="KOF19915.1"/>
    <property type="molecule type" value="Genomic_DNA"/>
</dbReference>
<gene>
    <name evidence="2" type="ORF">AC244_11135</name>
</gene>
<dbReference type="SUPFAM" id="SSF53067">
    <property type="entry name" value="Actin-like ATPase domain"/>
    <property type="match status" value="2"/>
</dbReference>
<accession>A0A0L8BZC5</accession>
<name>A0A0L8BZC5_ENSAD</name>
<proteinExistence type="predicted"/>
<dbReference type="Pfam" id="PF00814">
    <property type="entry name" value="TsaD"/>
    <property type="match status" value="1"/>
</dbReference>
<dbReference type="PATRIC" id="fig|106592.7.peg.5748"/>
<reference evidence="3" key="1">
    <citation type="submission" date="2015-07" db="EMBL/GenBank/DDBJ databases">
        <title>Whole genome sequence of an Ensifer adhaerens strain isolated from a cave pool in the Wind Cave National Park.</title>
        <authorList>
            <person name="Eng W.W.H."/>
            <person name="Gan H.M."/>
            <person name="Barton H.A."/>
            <person name="Savka M.A."/>
        </authorList>
    </citation>
    <scope>NUCLEOTIDE SEQUENCE [LARGE SCALE GENOMIC DNA]</scope>
    <source>
        <strain evidence="3">SD006</strain>
    </source>
</reference>
<dbReference type="Proteomes" id="UP000037425">
    <property type="component" value="Unassembled WGS sequence"/>
</dbReference>
<dbReference type="NCBIfam" id="TIGR03725">
    <property type="entry name" value="T6A_YeaZ"/>
    <property type="match status" value="1"/>
</dbReference>
<sequence>MIVLAIDTSGSGCSAAIYDSGSMSILGQSGADIGRGHAERLMEFVDGALEAADRPLGDIDRIAVTIGPGSFTGIRVGVATARGLALALGKPAVGVSSLHVIAEEARAAAPGKSVLVAIDAKRDEVYVQAFDAAGHPVTEPEALSVTAARDRFAGFEGFIAGSGAGFVTATTPVKTSDLVDIALVARLGAIADPASAKPKPLYLRGPDAKPQAGFAVARA</sequence>
<evidence type="ECO:0000259" key="1">
    <source>
        <dbReference type="Pfam" id="PF00814"/>
    </source>
</evidence>
<dbReference type="Gene3D" id="3.30.420.40">
    <property type="match status" value="2"/>
</dbReference>
<comment type="caution">
    <text evidence="2">The sequence shown here is derived from an EMBL/GenBank/DDBJ whole genome shotgun (WGS) entry which is preliminary data.</text>
</comment>
<organism evidence="2 3">
    <name type="scientific">Ensifer adhaerens</name>
    <name type="common">Sinorhizobium morelense</name>
    <dbReference type="NCBI Taxonomy" id="106592"/>
    <lineage>
        <taxon>Bacteria</taxon>
        <taxon>Pseudomonadati</taxon>
        <taxon>Pseudomonadota</taxon>
        <taxon>Alphaproteobacteria</taxon>
        <taxon>Hyphomicrobiales</taxon>
        <taxon>Rhizobiaceae</taxon>
        <taxon>Sinorhizobium/Ensifer group</taxon>
        <taxon>Ensifer</taxon>
    </lineage>
</organism>
<dbReference type="OrthoDB" id="9809995at2"/>
<dbReference type="PANTHER" id="PTHR11735">
    <property type="entry name" value="TRNA N6-ADENOSINE THREONYLCARBAMOYLTRANSFERASE"/>
    <property type="match status" value="1"/>
</dbReference>
<evidence type="ECO:0000313" key="2">
    <source>
        <dbReference type="EMBL" id="KOF19915.1"/>
    </source>
</evidence>
<feature type="domain" description="Gcp-like" evidence="1">
    <location>
        <begin position="35"/>
        <end position="134"/>
    </location>
</feature>
<dbReference type="GO" id="GO:0002949">
    <property type="term" value="P:tRNA threonylcarbamoyladenosine modification"/>
    <property type="evidence" value="ECO:0007669"/>
    <property type="project" value="InterPro"/>
</dbReference>
<dbReference type="GO" id="GO:0005829">
    <property type="term" value="C:cytosol"/>
    <property type="evidence" value="ECO:0007669"/>
    <property type="project" value="TreeGrafter"/>
</dbReference>
<protein>
    <submittedName>
        <fullName evidence="2">O-sialoglycoprotein endopeptidase</fullName>
    </submittedName>
</protein>
<dbReference type="RefSeq" id="WP_053248878.1">
    <property type="nucleotide sequence ID" value="NZ_LGAP01000004.1"/>
</dbReference>
<dbReference type="InterPro" id="IPR043129">
    <property type="entry name" value="ATPase_NBD"/>
</dbReference>
<evidence type="ECO:0000313" key="3">
    <source>
        <dbReference type="Proteomes" id="UP000037425"/>
    </source>
</evidence>
<dbReference type="InterPro" id="IPR000905">
    <property type="entry name" value="Gcp-like_dom"/>
</dbReference>
<dbReference type="CDD" id="cd24032">
    <property type="entry name" value="ASKHA_NBD_TsaB"/>
    <property type="match status" value="1"/>
</dbReference>
<dbReference type="InterPro" id="IPR022496">
    <property type="entry name" value="T6A_TsaB"/>
</dbReference>
<dbReference type="PANTHER" id="PTHR11735:SF11">
    <property type="entry name" value="TRNA THREONYLCARBAMOYLADENOSINE BIOSYNTHESIS PROTEIN TSAB"/>
    <property type="match status" value="1"/>
</dbReference>
<dbReference type="AlphaFoldDB" id="A0A0L8BZC5"/>